<name>A0A9P6N9N5_9BASI</name>
<evidence type="ECO:0000313" key="1">
    <source>
        <dbReference type="EMBL" id="KAG0139998.1"/>
    </source>
</evidence>
<keyword evidence="2" id="KW-1185">Reference proteome</keyword>
<sequence>MLIVMLTGLGIEIVEDQQQEAEYWAITKAGQELIWLRNMMEVFGYTDKNLTILQSDNLGTIHLTTKLTHEVTR</sequence>
<evidence type="ECO:0000313" key="2">
    <source>
        <dbReference type="Proteomes" id="UP000886653"/>
    </source>
</evidence>
<dbReference type="Proteomes" id="UP000886653">
    <property type="component" value="Unassembled WGS sequence"/>
</dbReference>
<organism evidence="1 2">
    <name type="scientific">Cronartium quercuum f. sp. fusiforme G11</name>
    <dbReference type="NCBI Taxonomy" id="708437"/>
    <lineage>
        <taxon>Eukaryota</taxon>
        <taxon>Fungi</taxon>
        <taxon>Dikarya</taxon>
        <taxon>Basidiomycota</taxon>
        <taxon>Pucciniomycotina</taxon>
        <taxon>Pucciniomycetes</taxon>
        <taxon>Pucciniales</taxon>
        <taxon>Coleosporiaceae</taxon>
        <taxon>Cronartium</taxon>
    </lineage>
</organism>
<reference evidence="1" key="1">
    <citation type="submission" date="2013-11" db="EMBL/GenBank/DDBJ databases">
        <title>Genome sequence of the fusiform rust pathogen reveals effectors for host alternation and coevolution with pine.</title>
        <authorList>
            <consortium name="DOE Joint Genome Institute"/>
            <person name="Smith K."/>
            <person name="Pendleton A."/>
            <person name="Kubisiak T."/>
            <person name="Anderson C."/>
            <person name="Salamov A."/>
            <person name="Aerts A."/>
            <person name="Riley R."/>
            <person name="Clum A."/>
            <person name="Lindquist E."/>
            <person name="Ence D."/>
            <person name="Campbell M."/>
            <person name="Kronenberg Z."/>
            <person name="Feau N."/>
            <person name="Dhillon B."/>
            <person name="Hamelin R."/>
            <person name="Burleigh J."/>
            <person name="Smith J."/>
            <person name="Yandell M."/>
            <person name="Nelson C."/>
            <person name="Grigoriev I."/>
            <person name="Davis J."/>
        </authorList>
    </citation>
    <scope>NUCLEOTIDE SEQUENCE</scope>
    <source>
        <strain evidence="1">G11</strain>
    </source>
</reference>
<accession>A0A9P6N9N5</accession>
<comment type="caution">
    <text evidence="1">The sequence shown here is derived from an EMBL/GenBank/DDBJ whole genome shotgun (WGS) entry which is preliminary data.</text>
</comment>
<gene>
    <name evidence="1" type="ORF">CROQUDRAFT_100753</name>
</gene>
<dbReference type="OrthoDB" id="8190554at2759"/>
<protein>
    <submittedName>
        <fullName evidence="1">Uncharacterized protein</fullName>
    </submittedName>
</protein>
<proteinExistence type="predicted"/>
<dbReference type="AlphaFoldDB" id="A0A9P6N9N5"/>
<dbReference type="EMBL" id="MU167490">
    <property type="protein sequence ID" value="KAG0139998.1"/>
    <property type="molecule type" value="Genomic_DNA"/>
</dbReference>